<sequence>MNNNNIYDTTYNISLVAVTAGFTVKSGSTSLSVFLGLIDIVVVNAFIVYREVQKQRGEAPAGHAEFLQILQAQLLQTTSADFADEVHTTCFGVTYGILCTCSIILICCFHE</sequence>
<accession>A0A225UJJ5</accession>
<reference evidence="2" key="1">
    <citation type="submission" date="2017-03" db="EMBL/GenBank/DDBJ databases">
        <title>Phytopthora megakarya and P. palmivora, two closely related causual agents of cacao black pod achieved similar genome size and gene model numbers by different mechanisms.</title>
        <authorList>
            <person name="Ali S."/>
            <person name="Shao J."/>
            <person name="Larry D.J."/>
            <person name="Kronmiller B."/>
            <person name="Shen D."/>
            <person name="Strem M.D."/>
            <person name="Melnick R.L."/>
            <person name="Guiltinan M.J."/>
            <person name="Tyler B.M."/>
            <person name="Meinhardt L.W."/>
            <person name="Bailey B.A."/>
        </authorList>
    </citation>
    <scope>NUCLEOTIDE SEQUENCE [LARGE SCALE GENOMIC DNA]</scope>
    <source>
        <strain evidence="2">zdho120</strain>
    </source>
</reference>
<comment type="caution">
    <text evidence="1">The sequence shown here is derived from an EMBL/GenBank/DDBJ whole genome shotgun (WGS) entry which is preliminary data.</text>
</comment>
<dbReference type="AlphaFoldDB" id="A0A225UJJ5"/>
<name>A0A225UJJ5_9STRA</name>
<dbReference type="Proteomes" id="UP000198211">
    <property type="component" value="Unassembled WGS sequence"/>
</dbReference>
<dbReference type="EMBL" id="NBNE01016426">
    <property type="protein sequence ID" value="OWY93242.1"/>
    <property type="molecule type" value="Genomic_DNA"/>
</dbReference>
<keyword evidence="2" id="KW-1185">Reference proteome</keyword>
<proteinExistence type="predicted"/>
<organism evidence="1 2">
    <name type="scientific">Phytophthora megakarya</name>
    <dbReference type="NCBI Taxonomy" id="4795"/>
    <lineage>
        <taxon>Eukaryota</taxon>
        <taxon>Sar</taxon>
        <taxon>Stramenopiles</taxon>
        <taxon>Oomycota</taxon>
        <taxon>Peronosporomycetes</taxon>
        <taxon>Peronosporales</taxon>
        <taxon>Peronosporaceae</taxon>
        <taxon>Phytophthora</taxon>
    </lineage>
</organism>
<evidence type="ECO:0000313" key="2">
    <source>
        <dbReference type="Proteomes" id="UP000198211"/>
    </source>
</evidence>
<protein>
    <submittedName>
        <fullName evidence="1">Uncharacterized protein</fullName>
    </submittedName>
</protein>
<gene>
    <name evidence="1" type="ORF">PHMEG_00037435</name>
</gene>
<evidence type="ECO:0000313" key="1">
    <source>
        <dbReference type="EMBL" id="OWY93242.1"/>
    </source>
</evidence>